<evidence type="ECO:0000256" key="1">
    <source>
        <dbReference type="SAM" id="Coils"/>
    </source>
</evidence>
<name>A0ABP5M6J1_9ACTN</name>
<comment type="caution">
    <text evidence="2">The sequence shown here is derived from an EMBL/GenBank/DDBJ whole genome shotgun (WGS) entry which is preliminary data.</text>
</comment>
<dbReference type="EMBL" id="BAAAMR010000102">
    <property type="protein sequence ID" value="GAA2162083.1"/>
    <property type="molecule type" value="Genomic_DNA"/>
</dbReference>
<evidence type="ECO:0008006" key="4">
    <source>
        <dbReference type="Google" id="ProtNLM"/>
    </source>
</evidence>
<evidence type="ECO:0000313" key="3">
    <source>
        <dbReference type="Proteomes" id="UP001501020"/>
    </source>
</evidence>
<proteinExistence type="predicted"/>
<feature type="coiled-coil region" evidence="1">
    <location>
        <begin position="34"/>
        <end position="61"/>
    </location>
</feature>
<gene>
    <name evidence="2" type="ORF">GCM10009727_77070</name>
</gene>
<dbReference type="Proteomes" id="UP001501020">
    <property type="component" value="Unassembled WGS sequence"/>
</dbReference>
<evidence type="ECO:0000313" key="2">
    <source>
        <dbReference type="EMBL" id="GAA2162083.1"/>
    </source>
</evidence>
<sequence length="74" mass="8408">MSGRVRSEDKVVRLAMPRVRSNGRRPSRLTEQERQVLLSELAEVTAELNELQARTMEIAARVINTTPTQHVRPA</sequence>
<protein>
    <recommendedName>
        <fullName evidence="4">Transposase</fullName>
    </recommendedName>
</protein>
<dbReference type="RefSeq" id="WP_344279443.1">
    <property type="nucleotide sequence ID" value="NZ_BAAAMR010000102.1"/>
</dbReference>
<keyword evidence="1" id="KW-0175">Coiled coil</keyword>
<keyword evidence="3" id="KW-1185">Reference proteome</keyword>
<reference evidence="3" key="1">
    <citation type="journal article" date="2019" name="Int. J. Syst. Evol. Microbiol.">
        <title>The Global Catalogue of Microorganisms (GCM) 10K type strain sequencing project: providing services to taxonomists for standard genome sequencing and annotation.</title>
        <authorList>
            <consortium name="The Broad Institute Genomics Platform"/>
            <consortium name="The Broad Institute Genome Sequencing Center for Infectious Disease"/>
            <person name="Wu L."/>
            <person name="Ma J."/>
        </authorList>
    </citation>
    <scope>NUCLEOTIDE SEQUENCE [LARGE SCALE GENOMIC DNA]</scope>
    <source>
        <strain evidence="3">JCM 13850</strain>
    </source>
</reference>
<accession>A0ABP5M6J1</accession>
<organism evidence="2 3">
    <name type="scientific">Actinomadura napierensis</name>
    <dbReference type="NCBI Taxonomy" id="267854"/>
    <lineage>
        <taxon>Bacteria</taxon>
        <taxon>Bacillati</taxon>
        <taxon>Actinomycetota</taxon>
        <taxon>Actinomycetes</taxon>
        <taxon>Streptosporangiales</taxon>
        <taxon>Thermomonosporaceae</taxon>
        <taxon>Actinomadura</taxon>
    </lineage>
</organism>